<reference evidence="2 3" key="1">
    <citation type="journal article" date="2010" name="Stand. Genomic Sci.">
        <title>Complete genome sequence of Thermaerobacter marianensis type strain (7p75a).</title>
        <authorList>
            <person name="Han C."/>
            <person name="Gu W."/>
            <person name="Zhang X."/>
            <person name="Lapidus A."/>
            <person name="Nolan M."/>
            <person name="Copeland A."/>
            <person name="Lucas S."/>
            <person name="Del Rio T.G."/>
            <person name="Tice H."/>
            <person name="Cheng J.F."/>
            <person name="Tapia R."/>
            <person name="Goodwin L."/>
            <person name="Pitluck S."/>
            <person name="Pagani I."/>
            <person name="Ivanova N."/>
            <person name="Mavromatis K."/>
            <person name="Mikhailova N."/>
            <person name="Pati A."/>
            <person name="Chen A."/>
            <person name="Palaniappan K."/>
            <person name="Land M."/>
            <person name="Hauser L."/>
            <person name="Chang Y.J."/>
            <person name="Jeffries C.D."/>
            <person name="Schneider S."/>
            <person name="Rohde M."/>
            <person name="Goker M."/>
            <person name="Pukall R."/>
            <person name="Woyke T."/>
            <person name="Bristow J."/>
            <person name="Eisen J.A."/>
            <person name="Markowitz V."/>
            <person name="Hugenholtz P."/>
            <person name="Kyrpides N.C."/>
            <person name="Klenk H.P."/>
            <person name="Detter J.C."/>
        </authorList>
    </citation>
    <scope>NUCLEOTIDE SEQUENCE [LARGE SCALE GENOMIC DNA]</scope>
    <source>
        <strain evidence="3">ATCC 700841 / DSM 12885 / JCM 10246 / 7p75a</strain>
    </source>
</reference>
<gene>
    <name evidence="2" type="ordered locus">Tmar_0801</name>
</gene>
<keyword evidence="3" id="KW-1185">Reference proteome</keyword>
<accession>E6SIL0</accession>
<dbReference type="eggNOG" id="COG3011">
    <property type="taxonomic scope" value="Bacteria"/>
</dbReference>
<evidence type="ECO:0000313" key="3">
    <source>
        <dbReference type="Proteomes" id="UP000008915"/>
    </source>
</evidence>
<dbReference type="RefSeq" id="WP_013495221.1">
    <property type="nucleotide sequence ID" value="NC_014831.1"/>
</dbReference>
<proteinExistence type="predicted"/>
<dbReference type="HOGENOM" id="CLU_086500_5_0_9"/>
<dbReference type="InterPro" id="IPR007263">
    <property type="entry name" value="DCC1-like"/>
</dbReference>
<dbReference type="KEGG" id="tmr:Tmar_0801"/>
<dbReference type="EMBL" id="CP002344">
    <property type="protein sequence ID" value="ADU50916.1"/>
    <property type="molecule type" value="Genomic_DNA"/>
</dbReference>
<name>E6SIL0_THEM7</name>
<dbReference type="GO" id="GO:0015035">
    <property type="term" value="F:protein-disulfide reductase activity"/>
    <property type="evidence" value="ECO:0007669"/>
    <property type="project" value="InterPro"/>
</dbReference>
<reference evidence="3" key="2">
    <citation type="journal article" date="2010" name="Stand. Genomic Sci.">
        <title>Complete genome sequence of Thermaerobacter marianensis type strain (7p75aT).</title>
        <authorList>
            <person name="Han C."/>
            <person name="Gu W."/>
            <person name="Zhang X."/>
            <person name="Lapidus A."/>
            <person name="Nolan M."/>
            <person name="Copeland A."/>
            <person name="Lucas S."/>
            <person name="Glavina Del Rio T."/>
            <person name="Tice H."/>
            <person name="Cheng J."/>
            <person name="Tapia R."/>
            <person name="Goodwin L."/>
            <person name="Pitluck S."/>
            <person name="Pagani I."/>
            <person name="Ivanova N."/>
            <person name="Mavromatis K."/>
            <person name="Mikhailova N."/>
            <person name="Pati A."/>
            <person name="Chen A."/>
            <person name="Palaniappan K."/>
            <person name="Land M."/>
            <person name="Hauser L."/>
            <person name="Chang Y."/>
            <person name="Jeffries C."/>
            <person name="Schneider S."/>
            <person name="Rohde M."/>
            <person name="Goker M."/>
            <person name="Pukall R."/>
            <person name="Woyke T."/>
            <person name="Bristow J."/>
            <person name="Eisen J."/>
            <person name="Markowitz V."/>
            <person name="Hugenholtz P."/>
            <person name="Kyrpides N."/>
            <person name="Klenk H."/>
            <person name="Detter J."/>
        </authorList>
    </citation>
    <scope>NUCLEOTIDE SEQUENCE [LARGE SCALE GENOMIC DNA]</scope>
    <source>
        <strain evidence="3">ATCC 700841 / DSM 12885 / JCM 10246 / 7p75a</strain>
    </source>
</reference>
<dbReference type="Proteomes" id="UP000008915">
    <property type="component" value="Chromosome"/>
</dbReference>
<organism evidence="2 3">
    <name type="scientific">Thermaerobacter marianensis (strain ATCC 700841 / DSM 12885 / JCM 10246 / 7p75a)</name>
    <dbReference type="NCBI Taxonomy" id="644966"/>
    <lineage>
        <taxon>Bacteria</taxon>
        <taxon>Bacillati</taxon>
        <taxon>Bacillota</taxon>
        <taxon>Clostridia</taxon>
        <taxon>Eubacteriales</taxon>
        <taxon>Clostridiales Family XVII. Incertae Sedis</taxon>
        <taxon>Thermaerobacter</taxon>
    </lineage>
</organism>
<feature type="region of interest" description="Disordered" evidence="1">
    <location>
        <begin position="131"/>
        <end position="174"/>
    </location>
</feature>
<dbReference type="OrthoDB" id="1260738at2"/>
<evidence type="ECO:0000313" key="2">
    <source>
        <dbReference type="EMBL" id="ADU50916.1"/>
    </source>
</evidence>
<dbReference type="AlphaFoldDB" id="E6SIL0"/>
<dbReference type="Pfam" id="PF04134">
    <property type="entry name" value="DCC1-like"/>
    <property type="match status" value="1"/>
</dbReference>
<evidence type="ECO:0000256" key="1">
    <source>
        <dbReference type="SAM" id="MobiDB-lite"/>
    </source>
</evidence>
<protein>
    <submittedName>
        <fullName evidence="2">Thiol-disulfide oxidoreductase DCC</fullName>
    </submittedName>
</protein>
<dbReference type="STRING" id="644966.Tmar_0801"/>
<sequence length="174" mass="18797">MERLTVYYDGWCPWCVRAARWCRRLDWLGRLDLQSFRPGAEEPAGTAPPLSRERAAQAEAELLARASPSGRWYAGFGAILAIAQRLPLLWPVVPVLAVLEGVAAGPALYRAIARRRPVILPIPGACPLPHRREREGWAGRPTGIPLPDAAATAGGEGDGRDRRGGGRPTGPRPG</sequence>